<evidence type="ECO:0000256" key="6">
    <source>
        <dbReference type="ARBA" id="ARBA00023136"/>
    </source>
</evidence>
<evidence type="ECO:0000256" key="5">
    <source>
        <dbReference type="ARBA" id="ARBA00022989"/>
    </source>
</evidence>
<feature type="transmembrane region" description="Helical" evidence="7">
    <location>
        <begin position="99"/>
        <end position="132"/>
    </location>
</feature>
<feature type="transmembrane region" description="Helical" evidence="7">
    <location>
        <begin position="18"/>
        <end position="40"/>
    </location>
</feature>
<evidence type="ECO:0000256" key="7">
    <source>
        <dbReference type="RuleBase" id="RU363059"/>
    </source>
</evidence>
<dbReference type="GO" id="GO:0005789">
    <property type="term" value="C:endoplasmic reticulum membrane"/>
    <property type="evidence" value="ECO:0007669"/>
    <property type="project" value="UniProtKB-SubCell"/>
</dbReference>
<evidence type="ECO:0000256" key="2">
    <source>
        <dbReference type="ARBA" id="ARBA00008917"/>
    </source>
</evidence>
<feature type="transmembrane region" description="Helical" evidence="7">
    <location>
        <begin position="152"/>
        <end position="184"/>
    </location>
</feature>
<keyword evidence="5 7" id="KW-1133">Transmembrane helix</keyword>
<evidence type="ECO:0000256" key="4">
    <source>
        <dbReference type="ARBA" id="ARBA00022824"/>
    </source>
</evidence>
<name>A0A0H5R8U9_9EUKA</name>
<evidence type="ECO:0000256" key="1">
    <source>
        <dbReference type="ARBA" id="ARBA00004477"/>
    </source>
</evidence>
<feature type="transmembrane region" description="Helical" evidence="7">
    <location>
        <begin position="52"/>
        <end position="78"/>
    </location>
</feature>
<organism evidence="8">
    <name type="scientific">Spongospora subterranea</name>
    <dbReference type="NCBI Taxonomy" id="70186"/>
    <lineage>
        <taxon>Eukaryota</taxon>
        <taxon>Sar</taxon>
        <taxon>Rhizaria</taxon>
        <taxon>Endomyxa</taxon>
        <taxon>Phytomyxea</taxon>
        <taxon>Plasmodiophorida</taxon>
        <taxon>Plasmodiophoridae</taxon>
        <taxon>Spongospora</taxon>
    </lineage>
</organism>
<dbReference type="InterPro" id="IPR007599">
    <property type="entry name" value="DER1"/>
</dbReference>
<dbReference type="PANTHER" id="PTHR11009">
    <property type="entry name" value="DER1-LIKE PROTEIN, DERLIN"/>
    <property type="match status" value="1"/>
</dbReference>
<evidence type="ECO:0000313" key="8">
    <source>
        <dbReference type="EMBL" id="CRZ10553.1"/>
    </source>
</evidence>
<reference evidence="8" key="1">
    <citation type="submission" date="2015-04" db="EMBL/GenBank/DDBJ databases">
        <title>The genome sequence of the plant pathogenic Rhizarian Plasmodiophora brassicae reveals insights in its biotrophic life cycle and the origin of chitin synthesis.</title>
        <authorList>
            <person name="Schwelm A."/>
            <person name="Fogelqvist J."/>
            <person name="Knaust A."/>
            <person name="Julke S."/>
            <person name="Lilja T."/>
            <person name="Dhandapani V."/>
            <person name="Bonilla-Rosso G."/>
            <person name="Karlsson M."/>
            <person name="Shevchenko A."/>
            <person name="Choi S.R."/>
            <person name="Kim H.G."/>
            <person name="Park J.Y."/>
            <person name="Lim Y.P."/>
            <person name="Ludwig-Muller J."/>
            <person name="Dixelius C."/>
        </authorList>
    </citation>
    <scope>NUCLEOTIDE SEQUENCE</scope>
    <source>
        <tissue evidence="8">Potato root galls</tissue>
    </source>
</reference>
<comment type="similarity">
    <text evidence="2 7">Belongs to the derlin family.</text>
</comment>
<keyword evidence="6 7" id="KW-0472">Membrane</keyword>
<comment type="function">
    <text evidence="7">May be involved in the degradation of misfolded endoplasmic reticulum (ER) luminal proteins.</text>
</comment>
<dbReference type="GO" id="GO:0006950">
    <property type="term" value="P:response to stress"/>
    <property type="evidence" value="ECO:0007669"/>
    <property type="project" value="UniProtKB-ARBA"/>
</dbReference>
<keyword evidence="3 7" id="KW-0812">Transmembrane</keyword>
<comment type="subcellular location">
    <subcellularLocation>
        <location evidence="1 7">Endoplasmic reticulum membrane</location>
        <topology evidence="1 7">Multi-pass membrane protein</topology>
    </subcellularLocation>
</comment>
<sequence>MAEIMNEFRAIPPVTRSYLVAAVVTTTLCSLDIVSPYSLFLSWPAVVKQGQVWRLVTTFLFFGARFSIDFLFHLFFLVRYIGSLETGSYRSRPASFAYMIAFGSICMLIIGPFFRLTFLGSSLTFMMVYIWARRNPYSQMNLLGLINFTAPYLPWVLLAFSVVLGGTGIVDMLGIAIGHLYYFLEDVYPTITRPSRRLLKTPRFLKVMMHED</sequence>
<dbReference type="EMBL" id="HACM01010111">
    <property type="protein sequence ID" value="CRZ10553.1"/>
    <property type="molecule type" value="Transcribed_RNA"/>
</dbReference>
<dbReference type="SUPFAM" id="SSF144091">
    <property type="entry name" value="Rhomboid-like"/>
    <property type="match status" value="1"/>
</dbReference>
<proteinExistence type="inferred from homology"/>
<dbReference type="Pfam" id="PF04511">
    <property type="entry name" value="DER1"/>
    <property type="match status" value="1"/>
</dbReference>
<keyword evidence="4 7" id="KW-0256">Endoplasmic reticulum</keyword>
<evidence type="ECO:0000256" key="3">
    <source>
        <dbReference type="ARBA" id="ARBA00022692"/>
    </source>
</evidence>
<dbReference type="InterPro" id="IPR035952">
    <property type="entry name" value="Rhomboid-like_sf"/>
</dbReference>
<dbReference type="AlphaFoldDB" id="A0A0H5R8U9"/>
<accession>A0A0H5R8U9</accession>
<protein>
    <recommendedName>
        <fullName evidence="7">Derlin</fullName>
    </recommendedName>
</protein>